<evidence type="ECO:0000313" key="2">
    <source>
        <dbReference type="EMBL" id="TKW00572.1"/>
    </source>
</evidence>
<dbReference type="PANTHER" id="PTHR33133">
    <property type="entry name" value="OS08G0107100 PROTEIN-RELATED"/>
    <property type="match status" value="1"/>
</dbReference>
<name>A0A4U6TG48_SETVI</name>
<reference evidence="2" key="1">
    <citation type="submission" date="2019-03" db="EMBL/GenBank/DDBJ databases">
        <title>WGS assembly of Setaria viridis.</title>
        <authorList>
            <person name="Huang P."/>
            <person name="Jenkins J."/>
            <person name="Grimwood J."/>
            <person name="Barry K."/>
            <person name="Healey A."/>
            <person name="Mamidi S."/>
            <person name="Sreedasyam A."/>
            <person name="Shu S."/>
            <person name="Feldman M."/>
            <person name="Wu J."/>
            <person name="Yu Y."/>
            <person name="Chen C."/>
            <person name="Johnson J."/>
            <person name="Rokhsar D."/>
            <person name="Baxter I."/>
            <person name="Schmutz J."/>
            <person name="Brutnell T."/>
            <person name="Kellogg E."/>
        </authorList>
    </citation>
    <scope>NUCLEOTIDE SEQUENCE [LARGE SCALE GENOMIC DNA]</scope>
</reference>
<dbReference type="Proteomes" id="UP000298652">
    <property type="component" value="Chromosome 8"/>
</dbReference>
<gene>
    <name evidence="2" type="ORF">SEVIR_8G119200v2</name>
</gene>
<keyword evidence="1" id="KW-0472">Membrane</keyword>
<protein>
    <submittedName>
        <fullName evidence="2">Uncharacterized protein</fullName>
    </submittedName>
</protein>
<evidence type="ECO:0000313" key="3">
    <source>
        <dbReference type="Proteomes" id="UP000298652"/>
    </source>
</evidence>
<dbReference type="AlphaFoldDB" id="A0A4U6TG48"/>
<feature type="transmembrane region" description="Helical" evidence="1">
    <location>
        <begin position="28"/>
        <end position="53"/>
    </location>
</feature>
<organism evidence="2 3">
    <name type="scientific">Setaria viridis</name>
    <name type="common">Green bristlegrass</name>
    <name type="synonym">Setaria italica subsp. viridis</name>
    <dbReference type="NCBI Taxonomy" id="4556"/>
    <lineage>
        <taxon>Eukaryota</taxon>
        <taxon>Viridiplantae</taxon>
        <taxon>Streptophyta</taxon>
        <taxon>Embryophyta</taxon>
        <taxon>Tracheophyta</taxon>
        <taxon>Spermatophyta</taxon>
        <taxon>Magnoliopsida</taxon>
        <taxon>Liliopsida</taxon>
        <taxon>Poales</taxon>
        <taxon>Poaceae</taxon>
        <taxon>PACMAD clade</taxon>
        <taxon>Panicoideae</taxon>
        <taxon>Panicodae</taxon>
        <taxon>Paniceae</taxon>
        <taxon>Cenchrinae</taxon>
        <taxon>Setaria</taxon>
    </lineage>
</organism>
<evidence type="ECO:0000256" key="1">
    <source>
        <dbReference type="SAM" id="Phobius"/>
    </source>
</evidence>
<feature type="transmembrane region" description="Helical" evidence="1">
    <location>
        <begin position="103"/>
        <end position="128"/>
    </location>
</feature>
<keyword evidence="1" id="KW-1133">Transmembrane helix</keyword>
<keyword evidence="3" id="KW-1185">Reference proteome</keyword>
<dbReference type="EMBL" id="CM016559">
    <property type="protein sequence ID" value="TKW00572.1"/>
    <property type="molecule type" value="Genomic_DNA"/>
</dbReference>
<feature type="transmembrane region" description="Helical" evidence="1">
    <location>
        <begin position="178"/>
        <end position="206"/>
    </location>
</feature>
<feature type="transmembrane region" description="Helical" evidence="1">
    <location>
        <begin position="149"/>
        <end position="166"/>
    </location>
</feature>
<accession>A0A4U6TG48</accession>
<dbReference type="OMA" id="PAGERIM"/>
<sequence length="246" mass="27440">MESELEELQFLGVAGIYAASTSILRGPYWPLFTCVAATLVLPLSALFLLHVAISHAVFTHIDTDDTTLDSSAPSTDAQHRLLSRCGRYTRLASNWLALLLFKVAYLLSLLLLSLHATAAAVFSVASIYSIKHNALTFLRVLSIVPRRRLVATFLMAFALLFAYHAAPHHRITGLAGLLTFLLLIAYLVGLIYISVVWHLASVVSVLEDYKGLAAMRKRRDLIRGPHYKKVEGFFLQIVNELRQFNF</sequence>
<keyword evidence="1" id="KW-0812">Transmembrane</keyword>
<dbReference type="PANTHER" id="PTHR33133:SF5">
    <property type="entry name" value="OS08G0107100 PROTEIN"/>
    <property type="match status" value="1"/>
</dbReference>
<proteinExistence type="predicted"/>
<dbReference type="Gramene" id="TKW00572">
    <property type="protein sequence ID" value="TKW00572"/>
    <property type="gene ID" value="SEVIR_8G119200v2"/>
</dbReference>